<reference evidence="1 2" key="1">
    <citation type="journal article" date="2017" name="Genome Biol. Evol.">
        <title>Phytophthora megakarya and P. palmivora, closely related causal agents of cacao black pod rot, underwent increases in genome sizes and gene numbers by different mechanisms.</title>
        <authorList>
            <person name="Ali S.S."/>
            <person name="Shao J."/>
            <person name="Lary D.J."/>
            <person name="Kronmiller B."/>
            <person name="Shen D."/>
            <person name="Strem M.D."/>
            <person name="Amoako-Attah I."/>
            <person name="Akrofi A.Y."/>
            <person name="Begoude B.A."/>
            <person name="Ten Hoopen G.M."/>
            <person name="Coulibaly K."/>
            <person name="Kebe B.I."/>
            <person name="Melnick R.L."/>
            <person name="Guiltinan M.J."/>
            <person name="Tyler B.M."/>
            <person name="Meinhardt L.W."/>
            <person name="Bailey B.A."/>
        </authorList>
    </citation>
    <scope>NUCLEOTIDE SEQUENCE [LARGE SCALE GENOMIC DNA]</scope>
    <source>
        <strain evidence="2">sbr112.9</strain>
    </source>
</reference>
<keyword evidence="2" id="KW-1185">Reference proteome</keyword>
<proteinExistence type="predicted"/>
<gene>
    <name evidence="1" type="ORF">PHPALM_12718</name>
</gene>
<dbReference type="Proteomes" id="UP000237271">
    <property type="component" value="Unassembled WGS sequence"/>
</dbReference>
<evidence type="ECO:0000313" key="2">
    <source>
        <dbReference type="Proteomes" id="UP000237271"/>
    </source>
</evidence>
<sequence>MVTADFEAQLASEGATGSAEMQLAFQEEFALAESVAAKLQLVQSTFVPGTPDFWYYSALCTVLEVQTLMEAERNEEAWQKLGENKMQLELVERELTGRSCWRRSQRIHRRRLLLELDLHYKLKKSDEEIKQVTTALQVDYRDPEPAGGTTEVKKETYPTVLKEELLDIDARIQGKLDLLKFSTMRETALSGILHDLDSYGREKTFQKILTWDGPEEEHWKMLNVFLDEYPFEYADIPGYVGVIVKDVQRKKQQEPYKDFSFNFRAAHRYLSFSQLLECARQEPELFRSNSEFAVRGIQLLRAAAEVDIAQCSDLRNEAQNEKELQHIATYLEFLRDFTPSAVDSVRVMILHRKLQLLNIVYWTNPSTVTELLNALVDYVKIAGGHTLGTFRYIGSCGFDSVSQGNHDEIIRKSLATLWSSAIGGEAIFSALRAHLEWTTKLQDNGQQLSSQTSLIFCESNPTYFLPEDPLRVYVRTCNVKSLTAYLYEIKTMEYYSRLRREIKGDICLDGLLPTEELVIDLSHLTQWQESRVPIEFRRTKNCQRGVFVVEVFEKGITCRAILRKGFLRHVERITTQGHEFTVLDERGKLLPDARALVLNVKSGGSRAQHGREYAPDQNGTIIIPFRHSNEAASSDKFAIAFCHDSFGYFHGSFSYLAESFDVNVDMHIDAEQLLPGSIAQLVTRPRLLVAGIATGEPLTFIVDVKLVIEFNLVNISNVGSSSHKEVLSYASMQEIMHDPPCFEIPMDAESFNVLVEARVSRLKLDQGSAVRASDLPKVSDSKRFEVQRVNNFGGTYTAHLTRRSLESGNSYSPSEFRVLVLGHNGEPVPNTRADFVLKHINSNELIKTALQTDVSGEVNLGTLQGIERVTVEFGAPNESIKSCTWELPNLRSYRPQIVNCSVEETVEIPVPFALTTEVGSWIAANLVSVCEVVDTVLQNAAHFSKVDVIKNKLNCPVSIAVRIMRAGKYVVYLRPLSLQYPVTVCEKQSMLASLPLGLIIQPSQVILATPTLPLTICSQELNTEDKQKLVLTIQLRNASQHSTHVLVLLKHFLDIRSKKVSEVIVADGLTPFWSSLTEDEFSLFPTRK</sequence>
<accession>A0A2P4XZ07</accession>
<protein>
    <submittedName>
        <fullName evidence="1">Uncharacterized protein</fullName>
    </submittedName>
</protein>
<name>A0A2P4XZ07_9STRA</name>
<dbReference type="OrthoDB" id="125929at2759"/>
<dbReference type="EMBL" id="NCKW01006775">
    <property type="protein sequence ID" value="POM70793.1"/>
    <property type="molecule type" value="Genomic_DNA"/>
</dbReference>
<comment type="caution">
    <text evidence="1">The sequence shown here is derived from an EMBL/GenBank/DDBJ whole genome shotgun (WGS) entry which is preliminary data.</text>
</comment>
<organism evidence="1 2">
    <name type="scientific">Phytophthora palmivora</name>
    <dbReference type="NCBI Taxonomy" id="4796"/>
    <lineage>
        <taxon>Eukaryota</taxon>
        <taxon>Sar</taxon>
        <taxon>Stramenopiles</taxon>
        <taxon>Oomycota</taxon>
        <taxon>Peronosporomycetes</taxon>
        <taxon>Peronosporales</taxon>
        <taxon>Peronosporaceae</taxon>
        <taxon>Phytophthora</taxon>
    </lineage>
</organism>
<dbReference type="AlphaFoldDB" id="A0A2P4XZ07"/>
<evidence type="ECO:0000313" key="1">
    <source>
        <dbReference type="EMBL" id="POM70793.1"/>
    </source>
</evidence>